<dbReference type="EMBL" id="CP064786">
    <property type="protein sequence ID" value="QSG01322.1"/>
    <property type="molecule type" value="Genomic_DNA"/>
</dbReference>
<dbReference type="RefSeq" id="WP_238478454.1">
    <property type="nucleotide sequence ID" value="NZ_CP064786.1"/>
</dbReference>
<keyword evidence="1" id="KW-1133">Transmembrane helix</keyword>
<evidence type="ECO:0000313" key="3">
    <source>
        <dbReference type="Proteomes" id="UP000663586"/>
    </source>
</evidence>
<feature type="transmembrane region" description="Helical" evidence="1">
    <location>
        <begin position="98"/>
        <end position="116"/>
    </location>
</feature>
<keyword evidence="3" id="KW-1185">Reference proteome</keyword>
<sequence length="213" mass="22609">MPEDADTVEWSVLTETPLLRWFTAGVVAYIGGSLLAVVLVYPFVATPFASLLSATLYGVVALVSVALALHVLLPIVNRSRLGASATDRSGRDWNRRDGLLVADVVAIQLLLAYFIGATTLTINGAVAGVVLVLAAIVFPARALLEGDGEYDPEADRITFEGRKIDLTAVESVQPVPLGSVTYLRLQFAEEATGPPGVAMPTETYELLADQLPS</sequence>
<reference evidence="2" key="1">
    <citation type="submission" date="2020-11" db="EMBL/GenBank/DDBJ databases">
        <title>Carbohydrate-dependent, anaerobic sulfur respiration: A novel catabolism in halophilic archaea.</title>
        <authorList>
            <person name="Sorokin D.Y."/>
            <person name="Messina E."/>
            <person name="Smedile F."/>
            <person name="La Cono V."/>
            <person name="Hallsworth J.E."/>
            <person name="Yakimov M.M."/>
        </authorList>
    </citation>
    <scope>NUCLEOTIDE SEQUENCE</scope>
    <source>
        <strain evidence="2">AArc-S</strain>
    </source>
</reference>
<evidence type="ECO:0000313" key="2">
    <source>
        <dbReference type="EMBL" id="QSG01322.1"/>
    </source>
</evidence>
<keyword evidence="1" id="KW-0812">Transmembrane</keyword>
<feature type="transmembrane region" description="Helical" evidence="1">
    <location>
        <begin position="21"/>
        <end position="44"/>
    </location>
</feature>
<dbReference type="Proteomes" id="UP000663586">
    <property type="component" value="Chromosome"/>
</dbReference>
<evidence type="ECO:0000256" key="1">
    <source>
        <dbReference type="SAM" id="Phobius"/>
    </source>
</evidence>
<feature type="transmembrane region" description="Helical" evidence="1">
    <location>
        <begin position="56"/>
        <end position="77"/>
    </location>
</feature>
<gene>
    <name evidence="2" type="ORF">AArcS_0082</name>
</gene>
<proteinExistence type="predicted"/>
<organism evidence="2 3">
    <name type="scientific">Natranaeroarchaeum sulfidigenes</name>
    <dbReference type="NCBI Taxonomy" id="2784880"/>
    <lineage>
        <taxon>Archaea</taxon>
        <taxon>Methanobacteriati</taxon>
        <taxon>Methanobacteriota</taxon>
        <taxon>Stenosarchaea group</taxon>
        <taxon>Halobacteria</taxon>
        <taxon>Halobacteriales</taxon>
        <taxon>Natronoarchaeaceae</taxon>
        <taxon>Natranaeroarchaeum</taxon>
    </lineage>
</organism>
<name>A0A897MLS8_9EURY</name>
<dbReference type="KEGG" id="hara:AArcS_0082"/>
<keyword evidence="1" id="KW-0472">Membrane</keyword>
<dbReference type="GeneID" id="70683469"/>
<protein>
    <submittedName>
        <fullName evidence="2">Uncharacterized protein</fullName>
    </submittedName>
</protein>
<accession>A0A897MLS8</accession>
<feature type="transmembrane region" description="Helical" evidence="1">
    <location>
        <begin position="122"/>
        <end position="144"/>
    </location>
</feature>
<dbReference type="AlphaFoldDB" id="A0A897MLS8"/>